<dbReference type="GO" id="GO:0015658">
    <property type="term" value="F:branched-chain amino acid transmembrane transporter activity"/>
    <property type="evidence" value="ECO:0007669"/>
    <property type="project" value="TreeGrafter"/>
</dbReference>
<gene>
    <name evidence="7" type="primary">livF_2</name>
    <name evidence="7" type="ORF">Mrose_01785</name>
</gene>
<name>A0A399EUT3_9DEIN</name>
<evidence type="ECO:0000256" key="4">
    <source>
        <dbReference type="ARBA" id="ARBA00022840"/>
    </source>
</evidence>
<evidence type="ECO:0000256" key="5">
    <source>
        <dbReference type="ARBA" id="ARBA00022970"/>
    </source>
</evidence>
<evidence type="ECO:0000256" key="1">
    <source>
        <dbReference type="ARBA" id="ARBA00005417"/>
    </source>
</evidence>
<keyword evidence="4 7" id="KW-0067">ATP-binding</keyword>
<keyword evidence="5" id="KW-0029">Amino-acid transport</keyword>
<evidence type="ECO:0000256" key="3">
    <source>
        <dbReference type="ARBA" id="ARBA00022741"/>
    </source>
</evidence>
<dbReference type="SMART" id="SM00382">
    <property type="entry name" value="AAA"/>
    <property type="match status" value="1"/>
</dbReference>
<dbReference type="Proteomes" id="UP000265341">
    <property type="component" value="Unassembled WGS sequence"/>
</dbReference>
<dbReference type="Gene3D" id="3.40.50.300">
    <property type="entry name" value="P-loop containing nucleotide triphosphate hydrolases"/>
    <property type="match status" value="1"/>
</dbReference>
<organism evidence="7 8">
    <name type="scientific">Calidithermus roseus</name>
    <dbReference type="NCBI Taxonomy" id="1644118"/>
    <lineage>
        <taxon>Bacteria</taxon>
        <taxon>Thermotogati</taxon>
        <taxon>Deinococcota</taxon>
        <taxon>Deinococci</taxon>
        <taxon>Thermales</taxon>
        <taxon>Thermaceae</taxon>
        <taxon>Calidithermus</taxon>
    </lineage>
</organism>
<dbReference type="PANTHER" id="PTHR43820:SF6">
    <property type="entry name" value="ABC TRANSPORTER ATP-BINDING PROTEIN"/>
    <property type="match status" value="1"/>
</dbReference>
<dbReference type="PROSITE" id="PS50893">
    <property type="entry name" value="ABC_TRANSPORTER_2"/>
    <property type="match status" value="1"/>
</dbReference>
<evidence type="ECO:0000259" key="6">
    <source>
        <dbReference type="PROSITE" id="PS50893"/>
    </source>
</evidence>
<keyword evidence="3" id="KW-0547">Nucleotide-binding</keyword>
<reference evidence="7 8" key="1">
    <citation type="submission" date="2018-08" db="EMBL/GenBank/DDBJ databases">
        <title>Meiothermus roseus NBRC 110900 genome sequencing project.</title>
        <authorList>
            <person name="Da Costa M.S."/>
            <person name="Albuquerque L."/>
            <person name="Raposo P."/>
            <person name="Froufe H.J.C."/>
            <person name="Barroso C.S."/>
            <person name="Egas C."/>
        </authorList>
    </citation>
    <scope>NUCLEOTIDE SEQUENCE [LARGE SCALE GENOMIC DNA]</scope>
    <source>
        <strain evidence="7 8">NBRC 110900</strain>
    </source>
</reference>
<keyword evidence="2" id="KW-0813">Transport</keyword>
<comment type="similarity">
    <text evidence="1">Belongs to the ABC transporter superfamily.</text>
</comment>
<dbReference type="OrthoDB" id="31646at2"/>
<feature type="domain" description="ABC transporter" evidence="6">
    <location>
        <begin position="4"/>
        <end position="237"/>
    </location>
</feature>
<evidence type="ECO:0000313" key="8">
    <source>
        <dbReference type="Proteomes" id="UP000265341"/>
    </source>
</evidence>
<keyword evidence="8" id="KW-1185">Reference proteome</keyword>
<dbReference type="InterPro" id="IPR027417">
    <property type="entry name" value="P-loop_NTPase"/>
</dbReference>
<dbReference type="GO" id="GO:0005524">
    <property type="term" value="F:ATP binding"/>
    <property type="evidence" value="ECO:0007669"/>
    <property type="project" value="UniProtKB-KW"/>
</dbReference>
<dbReference type="InterPro" id="IPR052156">
    <property type="entry name" value="BCAA_Transport_ATP-bd_LivF"/>
</dbReference>
<dbReference type="InterPro" id="IPR003593">
    <property type="entry name" value="AAA+_ATPase"/>
</dbReference>
<dbReference type="PANTHER" id="PTHR43820">
    <property type="entry name" value="HIGH-AFFINITY BRANCHED-CHAIN AMINO ACID TRANSPORT ATP-BINDING PROTEIN LIVF"/>
    <property type="match status" value="1"/>
</dbReference>
<dbReference type="EMBL" id="QWLA01000030">
    <property type="protein sequence ID" value="RIH86372.1"/>
    <property type="molecule type" value="Genomic_DNA"/>
</dbReference>
<dbReference type="CDD" id="cd03224">
    <property type="entry name" value="ABC_TM1139_LivF_branched"/>
    <property type="match status" value="1"/>
</dbReference>
<dbReference type="AlphaFoldDB" id="A0A399EUT3"/>
<dbReference type="InterPro" id="IPR017871">
    <property type="entry name" value="ABC_transporter-like_CS"/>
</dbReference>
<comment type="caution">
    <text evidence="7">The sequence shown here is derived from an EMBL/GenBank/DDBJ whole genome shotgun (WGS) entry which is preliminary data.</text>
</comment>
<dbReference type="InterPro" id="IPR003439">
    <property type="entry name" value="ABC_transporter-like_ATP-bd"/>
</dbReference>
<protein>
    <submittedName>
        <fullName evidence="7">High-affinity branched-chain amino acid transport ATP-binding protein LivF</fullName>
    </submittedName>
</protein>
<dbReference type="PROSITE" id="PS00211">
    <property type="entry name" value="ABC_TRANSPORTER_1"/>
    <property type="match status" value="1"/>
</dbReference>
<accession>A0A399EUT3</accession>
<dbReference type="SUPFAM" id="SSF52540">
    <property type="entry name" value="P-loop containing nucleoside triphosphate hydrolases"/>
    <property type="match status" value="1"/>
</dbReference>
<dbReference type="RefSeq" id="WP_119277518.1">
    <property type="nucleotide sequence ID" value="NZ_QWLA01000030.1"/>
</dbReference>
<proteinExistence type="inferred from homology"/>
<dbReference type="Pfam" id="PF00005">
    <property type="entry name" value="ABC_tran"/>
    <property type="match status" value="1"/>
</dbReference>
<dbReference type="GO" id="GO:0016887">
    <property type="term" value="F:ATP hydrolysis activity"/>
    <property type="evidence" value="ECO:0007669"/>
    <property type="project" value="InterPro"/>
</dbReference>
<evidence type="ECO:0000313" key="7">
    <source>
        <dbReference type="EMBL" id="RIH86372.1"/>
    </source>
</evidence>
<sequence length="244" mass="26768">MSVLEVEHLTVRYGAVEAVRDLSFRVEEGEVVTLIGPNGAGKTSTLLGLVGLVAARGSVRYRGQAQPHRTPEALSAQGLVLVPEKRELFASLSVEDNLLLGAFQRHQRRESGIRADLEWVYTLFPRLLERRTQFAGTMSGGEQQMLAIGRALMARPKLLLLDEPSLGLAPLIVREIFDILGGLKREGIPILLVEQNARMALGLADRGYVLEAGELVMEGRAQDLLHDPRVLESYLGLRGKEAEA</sequence>
<dbReference type="GO" id="GO:0015807">
    <property type="term" value="P:L-amino acid transport"/>
    <property type="evidence" value="ECO:0007669"/>
    <property type="project" value="TreeGrafter"/>
</dbReference>
<evidence type="ECO:0000256" key="2">
    <source>
        <dbReference type="ARBA" id="ARBA00022448"/>
    </source>
</evidence>